<dbReference type="InterPro" id="IPR036236">
    <property type="entry name" value="Znf_C2H2_sf"/>
</dbReference>
<gene>
    <name evidence="8" type="ORF">MGAL_10B024395</name>
</gene>
<evidence type="ECO:0000313" key="9">
    <source>
        <dbReference type="Proteomes" id="UP000596742"/>
    </source>
</evidence>
<keyword evidence="4" id="KW-0862">Zinc</keyword>
<comment type="caution">
    <text evidence="8">The sequence shown here is derived from an EMBL/GenBank/DDBJ whole genome shotgun (WGS) entry which is preliminary data.</text>
</comment>
<dbReference type="Proteomes" id="UP000596742">
    <property type="component" value="Unassembled WGS sequence"/>
</dbReference>
<protein>
    <recommendedName>
        <fullName evidence="7">C2H2-type domain-containing protein</fullName>
    </recommendedName>
</protein>
<dbReference type="GO" id="GO:0000978">
    <property type="term" value="F:RNA polymerase II cis-regulatory region sequence-specific DNA binding"/>
    <property type="evidence" value="ECO:0007669"/>
    <property type="project" value="TreeGrafter"/>
</dbReference>
<keyword evidence="3 5" id="KW-0863">Zinc-finger</keyword>
<sequence length="605" mass="69224">MSKEMVSQLEVSAMIQRIKQEPLDEETLNNKQCNGLSKETPLKRKSTEDISAAGQTGLKKFRHLSENGKPTIPCLMCDRYLENQDELMIHMALDHQCSQQGSRRQVGRIPKHTCQICFAKFRTLRDLFTHTAFHAKQLQFNGEWASELGTRMEKNIMKQGAIRQYFSNLQNNLNGDVQHGTFKCDCCHNIFMNRDTYAMHVMMRVKDETCKSADMHLKKSSVKENGSDYGETIDLVPSQSGQEFLIDVTSSVNEDEYLKSALSVEVSNQRTAKEESKFQPIQGIKCMCCAEHFLDQDAMAMHVMTVHAATKKQQMASLNHQKESATGQQIRKVKKNQDHSNDITIHEFFRCQFCGSIFESRDVLSLHVLTQHAKENGNSTKRSNEKDNKDTKDVIKMNNDDDKSTYIVQNEPLNLVSEKKPKESHKVTEHQTDTTIDMKEPVISSHVLTQSQADSKVNLTVVDDIRRARSASLPNVGDSDFTYISRPRPASTGNIENRSYFEKVSEFDNSVGSPITYRYEQPEPYIDDREHSCQFMASPQTDPLELLLQKREHAHMCGYCEIIFLNRTLYYLHMGLHNVNNPLQCNMCGKTCENIHDFSAHVMHL</sequence>
<dbReference type="SMART" id="SM00355">
    <property type="entry name" value="ZnF_C2H2"/>
    <property type="match status" value="7"/>
</dbReference>
<feature type="compositionally biased region" description="Basic and acidic residues" evidence="6">
    <location>
        <begin position="382"/>
        <end position="404"/>
    </location>
</feature>
<dbReference type="GO" id="GO:0005634">
    <property type="term" value="C:nucleus"/>
    <property type="evidence" value="ECO:0007669"/>
    <property type="project" value="UniProtKB-ARBA"/>
</dbReference>
<dbReference type="InterPro" id="IPR050329">
    <property type="entry name" value="GLI_C2H2-zinc-finger"/>
</dbReference>
<evidence type="ECO:0000256" key="5">
    <source>
        <dbReference type="PROSITE-ProRule" id="PRU00042"/>
    </source>
</evidence>
<dbReference type="OrthoDB" id="5576026at2759"/>
<organism evidence="8 9">
    <name type="scientific">Mytilus galloprovincialis</name>
    <name type="common">Mediterranean mussel</name>
    <dbReference type="NCBI Taxonomy" id="29158"/>
    <lineage>
        <taxon>Eukaryota</taxon>
        <taxon>Metazoa</taxon>
        <taxon>Spiralia</taxon>
        <taxon>Lophotrochozoa</taxon>
        <taxon>Mollusca</taxon>
        <taxon>Bivalvia</taxon>
        <taxon>Autobranchia</taxon>
        <taxon>Pteriomorphia</taxon>
        <taxon>Mytilida</taxon>
        <taxon>Mytiloidea</taxon>
        <taxon>Mytilidae</taxon>
        <taxon>Mytilinae</taxon>
        <taxon>Mytilus</taxon>
    </lineage>
</organism>
<dbReference type="AlphaFoldDB" id="A0A8B6E0R3"/>
<proteinExistence type="predicted"/>
<keyword evidence="2" id="KW-0677">Repeat</keyword>
<keyword evidence="9" id="KW-1185">Reference proteome</keyword>
<dbReference type="GO" id="GO:0045944">
    <property type="term" value="P:positive regulation of transcription by RNA polymerase II"/>
    <property type="evidence" value="ECO:0007669"/>
    <property type="project" value="UniProtKB-ARBA"/>
</dbReference>
<evidence type="ECO:0000256" key="3">
    <source>
        <dbReference type="ARBA" id="ARBA00022771"/>
    </source>
</evidence>
<dbReference type="PANTHER" id="PTHR19818">
    <property type="entry name" value="ZINC FINGER PROTEIN ZIC AND GLI"/>
    <property type="match status" value="1"/>
</dbReference>
<evidence type="ECO:0000256" key="6">
    <source>
        <dbReference type="SAM" id="MobiDB-lite"/>
    </source>
</evidence>
<evidence type="ECO:0000259" key="7">
    <source>
        <dbReference type="PROSITE" id="PS50157"/>
    </source>
</evidence>
<feature type="domain" description="C2H2-type" evidence="7">
    <location>
        <begin position="349"/>
        <end position="377"/>
    </location>
</feature>
<dbReference type="EMBL" id="UYJE01004340">
    <property type="protein sequence ID" value="VDI27213.1"/>
    <property type="molecule type" value="Genomic_DNA"/>
</dbReference>
<dbReference type="InterPro" id="IPR013087">
    <property type="entry name" value="Znf_C2H2_type"/>
</dbReference>
<dbReference type="PANTHER" id="PTHR19818:SF139">
    <property type="entry name" value="PAIR-RULE PROTEIN ODD-PAIRED"/>
    <property type="match status" value="1"/>
</dbReference>
<name>A0A8B6E0R3_MYTGA</name>
<dbReference type="GO" id="GO:0008270">
    <property type="term" value="F:zinc ion binding"/>
    <property type="evidence" value="ECO:0007669"/>
    <property type="project" value="UniProtKB-KW"/>
</dbReference>
<dbReference type="PROSITE" id="PS00028">
    <property type="entry name" value="ZINC_FINGER_C2H2_1"/>
    <property type="match status" value="5"/>
</dbReference>
<dbReference type="SUPFAM" id="SSF57667">
    <property type="entry name" value="beta-beta-alpha zinc fingers"/>
    <property type="match status" value="1"/>
</dbReference>
<feature type="domain" description="C2H2-type" evidence="7">
    <location>
        <begin position="284"/>
        <end position="312"/>
    </location>
</feature>
<feature type="region of interest" description="Disordered" evidence="6">
    <location>
        <begin position="375"/>
        <end position="404"/>
    </location>
</feature>
<evidence type="ECO:0000256" key="2">
    <source>
        <dbReference type="ARBA" id="ARBA00022737"/>
    </source>
</evidence>
<evidence type="ECO:0000256" key="4">
    <source>
        <dbReference type="ARBA" id="ARBA00022833"/>
    </source>
</evidence>
<keyword evidence="1" id="KW-0479">Metal-binding</keyword>
<dbReference type="Gene3D" id="3.30.160.60">
    <property type="entry name" value="Classic Zinc Finger"/>
    <property type="match status" value="1"/>
</dbReference>
<accession>A0A8B6E0R3</accession>
<evidence type="ECO:0000313" key="8">
    <source>
        <dbReference type="EMBL" id="VDI27213.1"/>
    </source>
</evidence>
<dbReference type="PROSITE" id="PS50157">
    <property type="entry name" value="ZINC_FINGER_C2H2_2"/>
    <property type="match status" value="2"/>
</dbReference>
<reference evidence="8" key="1">
    <citation type="submission" date="2018-11" db="EMBL/GenBank/DDBJ databases">
        <authorList>
            <person name="Alioto T."/>
            <person name="Alioto T."/>
        </authorList>
    </citation>
    <scope>NUCLEOTIDE SEQUENCE</scope>
</reference>
<evidence type="ECO:0000256" key="1">
    <source>
        <dbReference type="ARBA" id="ARBA00022723"/>
    </source>
</evidence>
<dbReference type="GO" id="GO:0000981">
    <property type="term" value="F:DNA-binding transcription factor activity, RNA polymerase II-specific"/>
    <property type="evidence" value="ECO:0007669"/>
    <property type="project" value="TreeGrafter"/>
</dbReference>